<keyword evidence="2" id="KW-1185">Reference proteome</keyword>
<proteinExistence type="predicted"/>
<evidence type="ECO:0000313" key="1">
    <source>
        <dbReference type="EMBL" id="QRD04328.1"/>
    </source>
</evidence>
<name>A0A7U2FFI6_PHANO</name>
<dbReference type="EMBL" id="CP069039">
    <property type="protein sequence ID" value="QRD04328.1"/>
    <property type="molecule type" value="Genomic_DNA"/>
</dbReference>
<accession>A0A7U2FFI6</accession>
<dbReference type="VEuPathDB" id="FungiDB:JI435_443340"/>
<dbReference type="Proteomes" id="UP000663193">
    <property type="component" value="Chromosome 17"/>
</dbReference>
<dbReference type="AlphaFoldDB" id="A0A7U2FFI6"/>
<protein>
    <submittedName>
        <fullName evidence="1">Uncharacterized protein</fullName>
    </submittedName>
</protein>
<sequence length="92" mass="10106">MTSTTYECSSSSSGLLPKTLRDIRHDISDWPNMAACTVPRRAAFIIHADTPPNKGVFFDCLFRLSGPYLHDLAASFGTTLGGRGQHVPKQMH</sequence>
<organism evidence="1 2">
    <name type="scientific">Phaeosphaeria nodorum (strain SN15 / ATCC MYA-4574 / FGSC 10173)</name>
    <name type="common">Glume blotch fungus</name>
    <name type="synonym">Parastagonospora nodorum</name>
    <dbReference type="NCBI Taxonomy" id="321614"/>
    <lineage>
        <taxon>Eukaryota</taxon>
        <taxon>Fungi</taxon>
        <taxon>Dikarya</taxon>
        <taxon>Ascomycota</taxon>
        <taxon>Pezizomycotina</taxon>
        <taxon>Dothideomycetes</taxon>
        <taxon>Pleosporomycetidae</taxon>
        <taxon>Pleosporales</taxon>
        <taxon>Pleosporineae</taxon>
        <taxon>Phaeosphaeriaceae</taxon>
        <taxon>Parastagonospora</taxon>
    </lineage>
</organism>
<evidence type="ECO:0000313" key="2">
    <source>
        <dbReference type="Proteomes" id="UP000663193"/>
    </source>
</evidence>
<gene>
    <name evidence="1" type="ORF">JI435_443340</name>
</gene>
<reference evidence="2" key="1">
    <citation type="journal article" date="2021" name="BMC Genomics">
        <title>Chromosome-level genome assembly and manually-curated proteome of model necrotroph Parastagonospora nodorum Sn15 reveals a genome-wide trove of candidate effector homologs, and redundancy of virulence-related functions within an accessory chromosome.</title>
        <authorList>
            <person name="Bertazzoni S."/>
            <person name="Jones D.A.B."/>
            <person name="Phan H.T."/>
            <person name="Tan K.-C."/>
            <person name="Hane J.K."/>
        </authorList>
    </citation>
    <scope>NUCLEOTIDE SEQUENCE [LARGE SCALE GENOMIC DNA]</scope>
    <source>
        <strain evidence="2">SN15 / ATCC MYA-4574 / FGSC 10173)</strain>
    </source>
</reference>